<dbReference type="EMBL" id="ASGP02000004">
    <property type="protein sequence ID" value="KAH9511130.1"/>
    <property type="molecule type" value="Genomic_DNA"/>
</dbReference>
<dbReference type="AlphaFoldDB" id="A0A922HUA6"/>
<accession>A0A922HUA6</accession>
<keyword evidence="3" id="KW-1185">Reference proteome</keyword>
<evidence type="ECO:0000256" key="1">
    <source>
        <dbReference type="SAM" id="Phobius"/>
    </source>
</evidence>
<evidence type="ECO:0000313" key="3">
    <source>
        <dbReference type="Proteomes" id="UP000790347"/>
    </source>
</evidence>
<reference evidence="2" key="1">
    <citation type="submission" date="2013-05" db="EMBL/GenBank/DDBJ databases">
        <authorList>
            <person name="Yim A.K.Y."/>
            <person name="Chan T.F."/>
            <person name="Ji K.M."/>
            <person name="Liu X.Y."/>
            <person name="Zhou J.W."/>
            <person name="Li R.Q."/>
            <person name="Yang K.Y."/>
            <person name="Li J."/>
            <person name="Li M."/>
            <person name="Law P.T.W."/>
            <person name="Wu Y.L."/>
            <person name="Cai Z.L."/>
            <person name="Qin H."/>
            <person name="Bao Y."/>
            <person name="Leung R.K.K."/>
            <person name="Ng P.K.S."/>
            <person name="Zou J."/>
            <person name="Zhong X.J."/>
            <person name="Ran P.X."/>
            <person name="Zhong N.S."/>
            <person name="Liu Z.G."/>
            <person name="Tsui S.K.W."/>
        </authorList>
    </citation>
    <scope>NUCLEOTIDE SEQUENCE</scope>
    <source>
        <strain evidence="2">Derf</strain>
        <tissue evidence="2">Whole organism</tissue>
    </source>
</reference>
<name>A0A922HUA6_DERFA</name>
<keyword evidence="1" id="KW-0472">Membrane</keyword>
<organism evidence="2 3">
    <name type="scientific">Dermatophagoides farinae</name>
    <name type="common">American house dust mite</name>
    <dbReference type="NCBI Taxonomy" id="6954"/>
    <lineage>
        <taxon>Eukaryota</taxon>
        <taxon>Metazoa</taxon>
        <taxon>Ecdysozoa</taxon>
        <taxon>Arthropoda</taxon>
        <taxon>Chelicerata</taxon>
        <taxon>Arachnida</taxon>
        <taxon>Acari</taxon>
        <taxon>Acariformes</taxon>
        <taxon>Sarcoptiformes</taxon>
        <taxon>Astigmata</taxon>
        <taxon>Psoroptidia</taxon>
        <taxon>Analgoidea</taxon>
        <taxon>Pyroglyphidae</taxon>
        <taxon>Dermatophagoidinae</taxon>
        <taxon>Dermatophagoides</taxon>
    </lineage>
</organism>
<comment type="caution">
    <text evidence="2">The sequence shown here is derived from an EMBL/GenBank/DDBJ whole genome shotgun (WGS) entry which is preliminary data.</text>
</comment>
<proteinExistence type="predicted"/>
<keyword evidence="1" id="KW-0812">Transmembrane</keyword>
<evidence type="ECO:0000313" key="2">
    <source>
        <dbReference type="EMBL" id="KAH9511130.1"/>
    </source>
</evidence>
<keyword evidence="1" id="KW-1133">Transmembrane helix</keyword>
<feature type="transmembrane region" description="Helical" evidence="1">
    <location>
        <begin position="16"/>
        <end position="35"/>
    </location>
</feature>
<dbReference type="Proteomes" id="UP000790347">
    <property type="component" value="Unassembled WGS sequence"/>
</dbReference>
<sequence length="90" mass="10328">MGNRKFARESCFKLPANLQTVTAYFFFVLFCLLRYKNDFSYHSGFRFSSSIQLSAAVAVAKGKGNIFNNEAFFLCKVQCYDDDDAEHSRI</sequence>
<gene>
    <name evidence="2" type="ORF">DERF_009601</name>
</gene>
<protein>
    <submittedName>
        <fullName evidence="2">Uncharacterized protein</fullName>
    </submittedName>
</protein>
<reference evidence="2" key="2">
    <citation type="journal article" date="2022" name="Res Sq">
        <title>Comparative Genomics Reveals Insights into the Divergent Evolution of Astigmatic Mites and Household Pest Adaptations.</title>
        <authorList>
            <person name="Xiong Q."/>
            <person name="Wan A.T.-Y."/>
            <person name="Liu X.-Y."/>
            <person name="Fung C.S.-H."/>
            <person name="Xiao X."/>
            <person name="Malainual N."/>
            <person name="Hou J."/>
            <person name="Wang L."/>
            <person name="Wang M."/>
            <person name="Yang K."/>
            <person name="Cui Y."/>
            <person name="Leung E."/>
            <person name="Nong W."/>
            <person name="Shin S.-K."/>
            <person name="Au S."/>
            <person name="Jeong K.Y."/>
            <person name="Chew F.T."/>
            <person name="Hui J."/>
            <person name="Leung T.F."/>
            <person name="Tungtrongchitr A."/>
            <person name="Zhong N."/>
            <person name="Liu Z."/>
            <person name="Tsui S."/>
        </authorList>
    </citation>
    <scope>NUCLEOTIDE SEQUENCE</scope>
    <source>
        <strain evidence="2">Derf</strain>
        <tissue evidence="2">Whole organism</tissue>
    </source>
</reference>